<dbReference type="GO" id="GO:0004419">
    <property type="term" value="F:hydroxymethylglutaryl-CoA lyase activity"/>
    <property type="evidence" value="ECO:0007669"/>
    <property type="project" value="TreeGrafter"/>
</dbReference>
<dbReference type="Gene3D" id="3.20.20.70">
    <property type="entry name" value="Aldolase class I"/>
    <property type="match status" value="1"/>
</dbReference>
<dbReference type="GO" id="GO:0006552">
    <property type="term" value="P:L-leucine catabolic process"/>
    <property type="evidence" value="ECO:0007669"/>
    <property type="project" value="TreeGrafter"/>
</dbReference>
<dbReference type="GO" id="GO:0046872">
    <property type="term" value="F:metal ion binding"/>
    <property type="evidence" value="ECO:0007669"/>
    <property type="project" value="UniProtKB-KW"/>
</dbReference>
<name>A0A810N1R8_9ACTN</name>
<sequence length="312" mass="31930">MSRPPAGPPVELVEVGPRDGLQNHPTHLGTADKVALVRRAVAAGTRRVEVTSFTNPVKVPRLADAEAVMAEVAGDPGLVSIGLVLNERGLDRALAAGVDEVNFVVVASDTFSLRNQGKPTEPAVAEVRRLLPRVHDAGRRASVTVAATFGCPFEGEVPLDRVLRIVDALGAVNPDELALADTIGVAVPGAVGAAFTAVRAATGADLRCHFHNTRNLGTANVLAAVAAGVRAVDASIGGIGGCPFAPGATGNVATEDVVYALERSGHRTGVALDAAIDNARWLSGVLGAEVPGLLSRAGGFPYPAVPDRREAA</sequence>
<dbReference type="RefSeq" id="WP_212816722.1">
    <property type="nucleotide sequence ID" value="NZ_AP023359.1"/>
</dbReference>
<evidence type="ECO:0000256" key="4">
    <source>
        <dbReference type="SAM" id="MobiDB-lite"/>
    </source>
</evidence>
<dbReference type="NCBIfam" id="NF004283">
    <property type="entry name" value="PRK05692.1"/>
    <property type="match status" value="1"/>
</dbReference>
<keyword evidence="3 6" id="KW-0456">Lyase</keyword>
<evidence type="ECO:0000313" key="6">
    <source>
        <dbReference type="EMBL" id="BCJ67382.1"/>
    </source>
</evidence>
<comment type="similarity">
    <text evidence="1">Belongs to the HMG-CoA lyase family.</text>
</comment>
<evidence type="ECO:0000256" key="2">
    <source>
        <dbReference type="ARBA" id="ARBA00022723"/>
    </source>
</evidence>
<dbReference type="EMBL" id="AP023359">
    <property type="protein sequence ID" value="BCJ67382.1"/>
    <property type="molecule type" value="Genomic_DNA"/>
</dbReference>
<feature type="domain" description="Pyruvate carboxyltransferase" evidence="5">
    <location>
        <begin position="10"/>
        <end position="276"/>
    </location>
</feature>
<evidence type="ECO:0000259" key="5">
    <source>
        <dbReference type="PROSITE" id="PS50991"/>
    </source>
</evidence>
<dbReference type="PROSITE" id="PS50991">
    <property type="entry name" value="PYR_CT"/>
    <property type="match status" value="1"/>
</dbReference>
<dbReference type="InterPro" id="IPR013785">
    <property type="entry name" value="Aldolase_TIM"/>
</dbReference>
<proteinExistence type="inferred from homology"/>
<dbReference type="PANTHER" id="PTHR42738:SF7">
    <property type="entry name" value="HYDROXYMETHYLGLUTARYL-COA LYASE"/>
    <property type="match status" value="1"/>
</dbReference>
<evidence type="ECO:0000256" key="1">
    <source>
        <dbReference type="ARBA" id="ARBA00009405"/>
    </source>
</evidence>
<dbReference type="KEGG" id="pry:Prubr_44030"/>
<dbReference type="InterPro" id="IPR000891">
    <property type="entry name" value="PYR_CT"/>
</dbReference>
<dbReference type="CDD" id="cd07938">
    <property type="entry name" value="DRE_TIM_HMGL"/>
    <property type="match status" value="1"/>
</dbReference>
<accession>A0A810N1R8</accession>
<reference evidence="6" key="1">
    <citation type="submission" date="2020-08" db="EMBL/GenBank/DDBJ databases">
        <title>Whole genome shotgun sequence of Polymorphospora rubra NBRC 101157.</title>
        <authorList>
            <person name="Komaki H."/>
            <person name="Tamura T."/>
        </authorList>
    </citation>
    <scope>NUCLEOTIDE SEQUENCE</scope>
    <source>
        <strain evidence="6">NBRC 101157</strain>
    </source>
</reference>
<gene>
    <name evidence="6" type="ORF">Prubr_44030</name>
</gene>
<dbReference type="AlphaFoldDB" id="A0A810N1R8"/>
<dbReference type="SUPFAM" id="SSF51569">
    <property type="entry name" value="Aldolase"/>
    <property type="match status" value="1"/>
</dbReference>
<dbReference type="PANTHER" id="PTHR42738">
    <property type="entry name" value="HYDROXYMETHYLGLUTARYL-COA LYASE"/>
    <property type="match status" value="1"/>
</dbReference>
<protein>
    <submittedName>
        <fullName evidence="6">Hydroxymethylglutaryl-CoA lyase</fullName>
    </submittedName>
</protein>
<dbReference type="InterPro" id="IPR043594">
    <property type="entry name" value="HMGL"/>
</dbReference>
<keyword evidence="2" id="KW-0479">Metal-binding</keyword>
<dbReference type="Pfam" id="PF00682">
    <property type="entry name" value="HMGL-like"/>
    <property type="match status" value="1"/>
</dbReference>
<organism evidence="6 7">
    <name type="scientific">Polymorphospora rubra</name>
    <dbReference type="NCBI Taxonomy" id="338584"/>
    <lineage>
        <taxon>Bacteria</taxon>
        <taxon>Bacillati</taxon>
        <taxon>Actinomycetota</taxon>
        <taxon>Actinomycetes</taxon>
        <taxon>Micromonosporales</taxon>
        <taxon>Micromonosporaceae</taxon>
        <taxon>Polymorphospora</taxon>
    </lineage>
</organism>
<evidence type="ECO:0000313" key="7">
    <source>
        <dbReference type="Proteomes" id="UP000680866"/>
    </source>
</evidence>
<feature type="region of interest" description="Disordered" evidence="4">
    <location>
        <begin position="1"/>
        <end position="27"/>
    </location>
</feature>
<keyword evidence="7" id="KW-1185">Reference proteome</keyword>
<evidence type="ECO:0000256" key="3">
    <source>
        <dbReference type="ARBA" id="ARBA00023239"/>
    </source>
</evidence>
<dbReference type="Proteomes" id="UP000680866">
    <property type="component" value="Chromosome"/>
</dbReference>
<dbReference type="GO" id="GO:0046951">
    <property type="term" value="P:ketone body biosynthetic process"/>
    <property type="evidence" value="ECO:0007669"/>
    <property type="project" value="TreeGrafter"/>
</dbReference>